<keyword evidence="1" id="KW-0472">Membrane</keyword>
<dbReference type="EMBL" id="LAZR01052784">
    <property type="protein sequence ID" value="KKK82191.1"/>
    <property type="molecule type" value="Genomic_DNA"/>
</dbReference>
<feature type="transmembrane region" description="Helical" evidence="1">
    <location>
        <begin position="47"/>
        <end position="74"/>
    </location>
</feature>
<sequence length="122" mass="12800">DGGVAAHLRPYISHQDYMMGLSYALAGGFTVYALSTFIRSRRKGATGIVGGSVLTAVIYGAGCFLTGCCGSPMLTVYLGVWGASVLGFAKPLILLVTVVSVAVGFLWMRRRAACCAKPECVE</sequence>
<gene>
    <name evidence="2" type="ORF">LCGC14_2805890</name>
</gene>
<protein>
    <submittedName>
        <fullName evidence="2">Uncharacterized protein</fullName>
    </submittedName>
</protein>
<name>A0A0F9BCN8_9ZZZZ</name>
<proteinExistence type="predicted"/>
<reference evidence="2" key="1">
    <citation type="journal article" date="2015" name="Nature">
        <title>Complex archaea that bridge the gap between prokaryotes and eukaryotes.</title>
        <authorList>
            <person name="Spang A."/>
            <person name="Saw J.H."/>
            <person name="Jorgensen S.L."/>
            <person name="Zaremba-Niedzwiedzka K."/>
            <person name="Martijn J."/>
            <person name="Lind A.E."/>
            <person name="van Eijk R."/>
            <person name="Schleper C."/>
            <person name="Guy L."/>
            <person name="Ettema T.J."/>
        </authorList>
    </citation>
    <scope>NUCLEOTIDE SEQUENCE</scope>
</reference>
<keyword evidence="1" id="KW-0812">Transmembrane</keyword>
<comment type="caution">
    <text evidence="2">The sequence shown here is derived from an EMBL/GenBank/DDBJ whole genome shotgun (WGS) entry which is preliminary data.</text>
</comment>
<evidence type="ECO:0000313" key="2">
    <source>
        <dbReference type="EMBL" id="KKK82191.1"/>
    </source>
</evidence>
<organism evidence="2">
    <name type="scientific">marine sediment metagenome</name>
    <dbReference type="NCBI Taxonomy" id="412755"/>
    <lineage>
        <taxon>unclassified sequences</taxon>
        <taxon>metagenomes</taxon>
        <taxon>ecological metagenomes</taxon>
    </lineage>
</organism>
<evidence type="ECO:0000256" key="1">
    <source>
        <dbReference type="SAM" id="Phobius"/>
    </source>
</evidence>
<feature type="non-terminal residue" evidence="2">
    <location>
        <position position="1"/>
    </location>
</feature>
<dbReference type="AlphaFoldDB" id="A0A0F9BCN8"/>
<accession>A0A0F9BCN8</accession>
<feature type="transmembrane region" description="Helical" evidence="1">
    <location>
        <begin position="80"/>
        <end position="107"/>
    </location>
</feature>
<feature type="transmembrane region" description="Helical" evidence="1">
    <location>
        <begin position="17"/>
        <end position="35"/>
    </location>
</feature>
<keyword evidence="1" id="KW-1133">Transmembrane helix</keyword>